<evidence type="ECO:0000256" key="3">
    <source>
        <dbReference type="PROSITE-ProRule" id="PRU00221"/>
    </source>
</evidence>
<dbReference type="FunFam" id="2.130.10.10:FF:001419">
    <property type="entry name" value="Actin-interacting protein 1"/>
    <property type="match status" value="1"/>
</dbReference>
<evidence type="ECO:0000256" key="1">
    <source>
        <dbReference type="ARBA" id="ARBA00022574"/>
    </source>
</evidence>
<keyword evidence="2" id="KW-0677">Repeat</keyword>
<keyword evidence="1 3" id="KW-0853">WD repeat</keyword>
<dbReference type="KEGG" id="tps:THAPSDRAFT_23728"/>
<dbReference type="HOGENOM" id="CLU_015246_1_0_1"/>
<dbReference type="InterPro" id="IPR001680">
    <property type="entry name" value="WD40_rpt"/>
</dbReference>
<protein>
    <submittedName>
        <fullName evidence="5">Uncharacterized protein</fullName>
    </submittedName>
</protein>
<dbReference type="PANTHER" id="PTHR19856">
    <property type="entry name" value="WD-REPEATCONTAINING PROTEIN WDR1"/>
    <property type="match status" value="1"/>
</dbReference>
<dbReference type="PaxDb" id="35128-Thaps23728"/>
<dbReference type="PROSITE" id="PS50082">
    <property type="entry name" value="WD_REPEATS_2"/>
    <property type="match status" value="3"/>
</dbReference>
<proteinExistence type="predicted"/>
<dbReference type="InterPro" id="IPR011047">
    <property type="entry name" value="Quinoprotein_ADH-like_sf"/>
</dbReference>
<feature type="repeat" description="WD" evidence="3">
    <location>
        <begin position="104"/>
        <end position="145"/>
    </location>
</feature>
<evidence type="ECO:0000313" key="5">
    <source>
        <dbReference type="EMBL" id="EED90616.1"/>
    </source>
</evidence>
<dbReference type="EMBL" id="CM000644">
    <property type="protein sequence ID" value="EED90616.1"/>
    <property type="molecule type" value="Genomic_DNA"/>
</dbReference>
<dbReference type="RefSeq" id="XP_002291765.1">
    <property type="nucleotide sequence ID" value="XM_002291729.1"/>
</dbReference>
<accession>B8C6R4</accession>
<feature type="compositionally biased region" description="Polar residues" evidence="4">
    <location>
        <begin position="81"/>
        <end position="101"/>
    </location>
</feature>
<dbReference type="SUPFAM" id="SSF50998">
    <property type="entry name" value="Quinoprotein alcohol dehydrogenase-like"/>
    <property type="match status" value="1"/>
</dbReference>
<dbReference type="STRING" id="35128.B8C6R4"/>
<gene>
    <name evidence="5" type="ORF">THAPSDRAFT_23728</name>
</gene>
<dbReference type="SMART" id="SM00320">
    <property type="entry name" value="WD40"/>
    <property type="match status" value="11"/>
</dbReference>
<evidence type="ECO:0000256" key="4">
    <source>
        <dbReference type="SAM" id="MobiDB-lite"/>
    </source>
</evidence>
<dbReference type="InterPro" id="IPR015943">
    <property type="entry name" value="WD40/YVTN_repeat-like_dom_sf"/>
</dbReference>
<dbReference type="GO" id="GO:0051015">
    <property type="term" value="F:actin filament binding"/>
    <property type="evidence" value="ECO:0000318"/>
    <property type="project" value="GO_Central"/>
</dbReference>
<feature type="repeat" description="WD" evidence="3">
    <location>
        <begin position="630"/>
        <end position="658"/>
    </location>
</feature>
<dbReference type="PANTHER" id="PTHR19856:SF0">
    <property type="entry name" value="WD REPEAT-CONTAINING PROTEIN 1"/>
    <property type="match status" value="1"/>
</dbReference>
<feature type="region of interest" description="Disordered" evidence="4">
    <location>
        <begin position="74"/>
        <end position="102"/>
    </location>
</feature>
<keyword evidence="6" id="KW-1185">Reference proteome</keyword>
<reference evidence="5 6" key="2">
    <citation type="journal article" date="2008" name="Nature">
        <title>The Phaeodactylum genome reveals the evolutionary history of diatom genomes.</title>
        <authorList>
            <person name="Bowler C."/>
            <person name="Allen A.E."/>
            <person name="Badger J.H."/>
            <person name="Grimwood J."/>
            <person name="Jabbari K."/>
            <person name="Kuo A."/>
            <person name="Maheswari U."/>
            <person name="Martens C."/>
            <person name="Maumus F."/>
            <person name="Otillar R.P."/>
            <person name="Rayko E."/>
            <person name="Salamov A."/>
            <person name="Vandepoele K."/>
            <person name="Beszteri B."/>
            <person name="Gruber A."/>
            <person name="Heijde M."/>
            <person name="Katinka M."/>
            <person name="Mock T."/>
            <person name="Valentin K."/>
            <person name="Verret F."/>
            <person name="Berges J.A."/>
            <person name="Brownlee C."/>
            <person name="Cadoret J.P."/>
            <person name="Chiovitti A."/>
            <person name="Choi C.J."/>
            <person name="Coesel S."/>
            <person name="De Martino A."/>
            <person name="Detter J.C."/>
            <person name="Durkin C."/>
            <person name="Falciatore A."/>
            <person name="Fournet J."/>
            <person name="Haruta M."/>
            <person name="Huysman M.J."/>
            <person name="Jenkins B.D."/>
            <person name="Jiroutova K."/>
            <person name="Jorgensen R.E."/>
            <person name="Joubert Y."/>
            <person name="Kaplan A."/>
            <person name="Kroger N."/>
            <person name="Kroth P.G."/>
            <person name="La Roche J."/>
            <person name="Lindquist E."/>
            <person name="Lommer M."/>
            <person name="Martin-Jezequel V."/>
            <person name="Lopez P.J."/>
            <person name="Lucas S."/>
            <person name="Mangogna M."/>
            <person name="McGinnis K."/>
            <person name="Medlin L.K."/>
            <person name="Montsant A."/>
            <person name="Oudot-Le Secq M.P."/>
            <person name="Napoli C."/>
            <person name="Obornik M."/>
            <person name="Parker M.S."/>
            <person name="Petit J.L."/>
            <person name="Porcel B.M."/>
            <person name="Poulsen N."/>
            <person name="Robison M."/>
            <person name="Rychlewski L."/>
            <person name="Rynearson T.A."/>
            <person name="Schmutz J."/>
            <person name="Shapiro H."/>
            <person name="Siaut M."/>
            <person name="Stanley M."/>
            <person name="Sussman M.R."/>
            <person name="Taylor A.R."/>
            <person name="Vardi A."/>
            <person name="von Dassow P."/>
            <person name="Vyverman W."/>
            <person name="Willis A."/>
            <person name="Wyrwicz L.S."/>
            <person name="Rokhsar D.S."/>
            <person name="Weissenbach J."/>
            <person name="Armbrust E.V."/>
            <person name="Green B.R."/>
            <person name="Van de Peer Y."/>
            <person name="Grigoriev I.V."/>
        </authorList>
    </citation>
    <scope>NUCLEOTIDE SEQUENCE [LARGE SCALE GENOMIC DNA]</scope>
    <source>
        <strain evidence="5 6">CCMP1335</strain>
    </source>
</reference>
<name>B8C6R4_THAPS</name>
<organism evidence="5 6">
    <name type="scientific">Thalassiosira pseudonana</name>
    <name type="common">Marine diatom</name>
    <name type="synonym">Cyclotella nana</name>
    <dbReference type="NCBI Taxonomy" id="35128"/>
    <lineage>
        <taxon>Eukaryota</taxon>
        <taxon>Sar</taxon>
        <taxon>Stramenopiles</taxon>
        <taxon>Ochrophyta</taxon>
        <taxon>Bacillariophyta</taxon>
        <taxon>Coscinodiscophyceae</taxon>
        <taxon>Thalassiosirophycidae</taxon>
        <taxon>Thalassiosirales</taxon>
        <taxon>Thalassiosiraceae</taxon>
        <taxon>Thalassiosira</taxon>
    </lineage>
</organism>
<dbReference type="GeneID" id="7450142"/>
<sequence>MGVDQIDASNACIPPAHPLTFQSLPLPSATRGEPIFLDGDGGRLNDGDDSKAPLLMYAVGKLIVIREIQLDESNDDNNNNISTFQPSTHRTGPSSTPSTNGFLYRGHSSPVTCAKFNPAGTYIASGDSRGKLRIWSYDHEEHLPKIELQMLAGPIRDVSWDFEGKRIVVVGDGMQGAECGKVVQWDTGVKCGDLAAHGRKKGSSCAFRPCRPMRVATGGGEDSMVFFHKGPPFVRVVGDGVVSEKCHERGAVHALRYNSDGSVLASVGTDGSVCFYEGRGMELVKRVEKVHLSSIFSACWNRSGTHLLTCGADGYARLLDGRVEGDSLGEIVNEWNVAAVHIGDKEQDSSGKVPVGAMQLGCAFIKGNVPVSVGYNGQIAVLPLPSSLGLPFTSSAESMEKPIVITGHQAPISAMTFGTPGSNTLYTADTDGVIIEWNGSTGKAKGRVSVVGEEDADVTGKVHAGATVTALTFHDGTLYSAGWDDYVRTTQGRSCIDKLKMESQPNAMTCGTTLIVVMTVEGLVLIKDKQIASELIRLPYSATAVCLSKDDSVLYVSGDDCNIHVYIVASSGSNPLSESHVIKGGHLKPVHSLSLSHDGTKLAAADVRDVCVYSTSDYSPIVSKGRWCFHTQRIGCLSWSPDDTVLASGGNDDDIYLWCIAKKMKRIHYRFAHRGGVTGLRFVGDAVSGGAGDWMLVSTGNDGAVNWWSVEENVTNKFN</sequence>
<dbReference type="Proteomes" id="UP000001449">
    <property type="component" value="Chromosome 8"/>
</dbReference>
<evidence type="ECO:0000313" key="6">
    <source>
        <dbReference type="Proteomes" id="UP000001449"/>
    </source>
</evidence>
<dbReference type="GO" id="GO:0030042">
    <property type="term" value="P:actin filament depolymerization"/>
    <property type="evidence" value="ECO:0000318"/>
    <property type="project" value="GO_Central"/>
</dbReference>
<dbReference type="GO" id="GO:0030864">
    <property type="term" value="C:cortical actin cytoskeleton"/>
    <property type="evidence" value="ECO:0000318"/>
    <property type="project" value="GO_Central"/>
</dbReference>
<dbReference type="Pfam" id="PF00400">
    <property type="entry name" value="WD40"/>
    <property type="match status" value="4"/>
</dbReference>
<dbReference type="OMA" id="FYQGPPF"/>
<dbReference type="InParanoid" id="B8C6R4"/>
<dbReference type="PROSITE" id="PS50294">
    <property type="entry name" value="WD_REPEATS_REGION"/>
    <property type="match status" value="2"/>
</dbReference>
<feature type="repeat" description="WD" evidence="3">
    <location>
        <begin position="405"/>
        <end position="447"/>
    </location>
</feature>
<reference evidence="5 6" key="1">
    <citation type="journal article" date="2004" name="Science">
        <title>The genome of the diatom Thalassiosira pseudonana: ecology, evolution, and metabolism.</title>
        <authorList>
            <person name="Armbrust E.V."/>
            <person name="Berges J.A."/>
            <person name="Bowler C."/>
            <person name="Green B.R."/>
            <person name="Martinez D."/>
            <person name="Putnam N.H."/>
            <person name="Zhou S."/>
            <person name="Allen A.E."/>
            <person name="Apt K.E."/>
            <person name="Bechner M."/>
            <person name="Brzezinski M.A."/>
            <person name="Chaal B.K."/>
            <person name="Chiovitti A."/>
            <person name="Davis A.K."/>
            <person name="Demarest M.S."/>
            <person name="Detter J.C."/>
            <person name="Glavina T."/>
            <person name="Goodstein D."/>
            <person name="Hadi M.Z."/>
            <person name="Hellsten U."/>
            <person name="Hildebrand M."/>
            <person name="Jenkins B.D."/>
            <person name="Jurka J."/>
            <person name="Kapitonov V.V."/>
            <person name="Kroger N."/>
            <person name="Lau W.W."/>
            <person name="Lane T.W."/>
            <person name="Larimer F.W."/>
            <person name="Lippmeier J.C."/>
            <person name="Lucas S."/>
            <person name="Medina M."/>
            <person name="Montsant A."/>
            <person name="Obornik M."/>
            <person name="Parker M.S."/>
            <person name="Palenik B."/>
            <person name="Pazour G.J."/>
            <person name="Richardson P.M."/>
            <person name="Rynearson T.A."/>
            <person name="Saito M.A."/>
            <person name="Schwartz D.C."/>
            <person name="Thamatrakoln K."/>
            <person name="Valentin K."/>
            <person name="Vardi A."/>
            <person name="Wilkerson F.P."/>
            <person name="Rokhsar D.S."/>
        </authorList>
    </citation>
    <scope>NUCLEOTIDE SEQUENCE [LARGE SCALE GENOMIC DNA]</scope>
    <source>
        <strain evidence="5 6">CCMP1335</strain>
    </source>
</reference>
<dbReference type="Gene3D" id="2.130.10.10">
    <property type="entry name" value="YVTN repeat-like/Quinoprotein amine dehydrogenase"/>
    <property type="match status" value="2"/>
</dbReference>
<dbReference type="AlphaFoldDB" id="B8C6R4"/>
<evidence type="ECO:0000256" key="2">
    <source>
        <dbReference type="ARBA" id="ARBA00022737"/>
    </source>
</evidence>
<dbReference type="eggNOG" id="KOG0318">
    <property type="taxonomic scope" value="Eukaryota"/>
</dbReference>